<dbReference type="Gene3D" id="3.10.450.50">
    <property type="match status" value="1"/>
</dbReference>
<gene>
    <name evidence="1" type="ORF">PG993_014031</name>
</gene>
<evidence type="ECO:0000313" key="2">
    <source>
        <dbReference type="Proteomes" id="UP001444661"/>
    </source>
</evidence>
<keyword evidence="2" id="KW-1185">Reference proteome</keyword>
<accession>A0ABR1RTE3</accession>
<organism evidence="1 2">
    <name type="scientific">Apiospora rasikravindrae</name>
    <dbReference type="NCBI Taxonomy" id="990691"/>
    <lineage>
        <taxon>Eukaryota</taxon>
        <taxon>Fungi</taxon>
        <taxon>Dikarya</taxon>
        <taxon>Ascomycota</taxon>
        <taxon>Pezizomycotina</taxon>
        <taxon>Sordariomycetes</taxon>
        <taxon>Xylariomycetidae</taxon>
        <taxon>Amphisphaeriales</taxon>
        <taxon>Apiosporaceae</taxon>
        <taxon>Apiospora</taxon>
    </lineage>
</organism>
<comment type="caution">
    <text evidence="1">The sequence shown here is derived from an EMBL/GenBank/DDBJ whole genome shotgun (WGS) entry which is preliminary data.</text>
</comment>
<name>A0ABR1RTE3_9PEZI</name>
<sequence>MEFLFNIPAYKDMNLTVLRSGVDDGLGWVHIVGCDGAKPGSCVQAADIYRFEGTCIMEHWAVIQREKTDKVNELSMW</sequence>
<reference evidence="1 2" key="1">
    <citation type="submission" date="2023-01" db="EMBL/GenBank/DDBJ databases">
        <title>Analysis of 21 Apiospora genomes using comparative genomics revels a genus with tremendous synthesis potential of carbohydrate active enzymes and secondary metabolites.</title>
        <authorList>
            <person name="Sorensen T."/>
        </authorList>
    </citation>
    <scope>NUCLEOTIDE SEQUENCE [LARGE SCALE GENOMIC DNA]</scope>
    <source>
        <strain evidence="1 2">CBS 33761</strain>
    </source>
</reference>
<dbReference type="Proteomes" id="UP001444661">
    <property type="component" value="Unassembled WGS sequence"/>
</dbReference>
<evidence type="ECO:0000313" key="1">
    <source>
        <dbReference type="EMBL" id="KAK8017705.1"/>
    </source>
</evidence>
<protein>
    <submittedName>
        <fullName evidence="1">Uncharacterized protein</fullName>
    </submittedName>
</protein>
<dbReference type="EMBL" id="JAQQWK010000013">
    <property type="protein sequence ID" value="KAK8017705.1"/>
    <property type="molecule type" value="Genomic_DNA"/>
</dbReference>
<proteinExistence type="predicted"/>